<dbReference type="Proteomes" id="UP000243374">
    <property type="component" value="Unassembled WGS sequence"/>
</dbReference>
<gene>
    <name evidence="2" type="ORF">SAMN04487865_103145</name>
</gene>
<feature type="non-terminal residue" evidence="2">
    <location>
        <position position="1"/>
    </location>
</feature>
<sequence length="99" mass="11526">GNEKISTLRQTALSSKTDFLKKTSVSVNLMAYIIYLWIRLKSPLNRVAVSLAEYGIKLSRQQLYKDVGITSFMLQPVYEHIKTYIKEEKNLCIDETYFQ</sequence>
<dbReference type="Pfam" id="PF03050">
    <property type="entry name" value="DDE_Tnp_IS66"/>
    <property type="match status" value="1"/>
</dbReference>
<feature type="domain" description="Transposase IS66 central" evidence="1">
    <location>
        <begin position="23"/>
        <end position="99"/>
    </location>
</feature>
<dbReference type="RefSeq" id="WP_143075405.1">
    <property type="nucleotide sequence ID" value="NZ_FOSF01000031.1"/>
</dbReference>
<proteinExistence type="predicted"/>
<name>A0A662Z9Z8_9GAMM</name>
<evidence type="ECO:0000313" key="3">
    <source>
        <dbReference type="Proteomes" id="UP000243374"/>
    </source>
</evidence>
<evidence type="ECO:0000313" key="2">
    <source>
        <dbReference type="EMBL" id="SFK16259.1"/>
    </source>
</evidence>
<dbReference type="AlphaFoldDB" id="A0A662Z9Z8"/>
<evidence type="ECO:0000259" key="1">
    <source>
        <dbReference type="Pfam" id="PF03050"/>
    </source>
</evidence>
<dbReference type="EMBL" id="FOSF01000031">
    <property type="protein sequence ID" value="SFK16259.1"/>
    <property type="molecule type" value="Genomic_DNA"/>
</dbReference>
<reference evidence="2 3" key="1">
    <citation type="submission" date="2016-10" db="EMBL/GenBank/DDBJ databases">
        <authorList>
            <person name="Varghese N."/>
            <person name="Submissions S."/>
        </authorList>
    </citation>
    <scope>NUCLEOTIDE SEQUENCE [LARGE SCALE GENOMIC DNA]</scope>
    <source>
        <strain evidence="2 3">22B</strain>
    </source>
</reference>
<accession>A0A662Z9Z8</accession>
<organism evidence="2 3">
    <name type="scientific">Succinivibrio dextrinosolvens</name>
    <dbReference type="NCBI Taxonomy" id="83771"/>
    <lineage>
        <taxon>Bacteria</taxon>
        <taxon>Pseudomonadati</taxon>
        <taxon>Pseudomonadota</taxon>
        <taxon>Gammaproteobacteria</taxon>
        <taxon>Aeromonadales</taxon>
        <taxon>Succinivibrionaceae</taxon>
        <taxon>Succinivibrio</taxon>
    </lineage>
</organism>
<dbReference type="InterPro" id="IPR004291">
    <property type="entry name" value="Transposase_IS66_central"/>
</dbReference>
<protein>
    <submittedName>
        <fullName evidence="2">Transposase IS66 family protein</fullName>
    </submittedName>
</protein>
<keyword evidence="3" id="KW-1185">Reference proteome</keyword>